<reference evidence="7 8" key="1">
    <citation type="submission" date="2018-08" db="EMBL/GenBank/DDBJ databases">
        <title>Bacillus jemisoniae sp. nov., Bacillus chryseoplanitiae sp. nov., Bacillus resnikiae sp. nov., and Bacillus frankliniae sp. nov., isolated from Viking spacecraft and associated surfaces.</title>
        <authorList>
            <person name="Seuylemezian A."/>
            <person name="Vaishampayan P."/>
        </authorList>
    </citation>
    <scope>NUCLEOTIDE SEQUENCE [LARGE SCALE GENOMIC DNA]</scope>
    <source>
        <strain evidence="7 8">JJ-247</strain>
    </source>
</reference>
<accession>A0A398B5T6</accession>
<evidence type="ECO:0000313" key="7">
    <source>
        <dbReference type="EMBL" id="RID85212.1"/>
    </source>
</evidence>
<dbReference type="SMART" id="SM00478">
    <property type="entry name" value="ENDO3c"/>
    <property type="match status" value="1"/>
</dbReference>
<dbReference type="GO" id="GO:0005737">
    <property type="term" value="C:cytoplasm"/>
    <property type="evidence" value="ECO:0007669"/>
    <property type="project" value="TreeGrafter"/>
</dbReference>
<gene>
    <name evidence="7" type="ORF">D1970_10455</name>
</gene>
<comment type="caution">
    <text evidence="7">The sequence shown here is derived from an EMBL/GenBank/DDBJ whole genome shotgun (WGS) entry which is preliminary data.</text>
</comment>
<dbReference type="GO" id="GO:0008725">
    <property type="term" value="F:DNA-3-methyladenine glycosylase activity"/>
    <property type="evidence" value="ECO:0007669"/>
    <property type="project" value="TreeGrafter"/>
</dbReference>
<evidence type="ECO:0000256" key="3">
    <source>
        <dbReference type="ARBA" id="ARBA00012000"/>
    </source>
</evidence>
<dbReference type="SUPFAM" id="SSF48150">
    <property type="entry name" value="DNA-glycosylase"/>
    <property type="match status" value="1"/>
</dbReference>
<dbReference type="GO" id="GO:0032993">
    <property type="term" value="C:protein-DNA complex"/>
    <property type="evidence" value="ECO:0007669"/>
    <property type="project" value="TreeGrafter"/>
</dbReference>
<comment type="catalytic activity">
    <reaction evidence="1">
        <text>Hydrolysis of alkylated DNA, releasing 3-methyladenine, 3-methylguanine, 7-methylguanine and 7-methyladenine.</text>
        <dbReference type="EC" id="3.2.2.21"/>
    </reaction>
</comment>
<comment type="similarity">
    <text evidence="2">Belongs to the alkylbase DNA glycosidase AlkA family.</text>
</comment>
<dbReference type="EMBL" id="QWVT01000016">
    <property type="protein sequence ID" value="RID85212.1"/>
    <property type="molecule type" value="Genomic_DNA"/>
</dbReference>
<dbReference type="EC" id="3.2.2.21" evidence="3"/>
<evidence type="ECO:0000259" key="6">
    <source>
        <dbReference type="SMART" id="SM00478"/>
    </source>
</evidence>
<dbReference type="InterPro" id="IPR003265">
    <property type="entry name" value="HhH-GPD_domain"/>
</dbReference>
<keyword evidence="5" id="KW-0234">DNA repair</keyword>
<dbReference type="CDD" id="cd00056">
    <property type="entry name" value="ENDO3c"/>
    <property type="match status" value="1"/>
</dbReference>
<evidence type="ECO:0000256" key="1">
    <source>
        <dbReference type="ARBA" id="ARBA00000086"/>
    </source>
</evidence>
<dbReference type="OrthoDB" id="9785929at2"/>
<sequence length="323" mass="36670">MARRPLLVKRQGICYNTGKSSRVPTIIFYVKGGMLVWQETVSVPGPYDFDLALDRLQLDPLHAVDLENKSVKVPVVTDGQRLAVEVKSIGTLENPSFVVRGRDEQLKEAAIGRVAEIFRWDDELINIHAHFQTTDLKPIFDEHYGTPLVLDFEPLGCLLKCIIHQQLNMAFAIRLTERFVHAYGEEVDGVWFYPDAETVAALTVEQLREMQFSGRKAEYVIGIGKLAAEGALDFKKMKNSSDAEIEKQLIKIRGVGPWTVQNFLMFGLGRNNLFPVADIGIQNALKKVYGLEQKPAVPEMEQWSKPWEPYLSYASLYLWRSIE</sequence>
<dbReference type="GO" id="GO:0032131">
    <property type="term" value="F:alkylated DNA binding"/>
    <property type="evidence" value="ECO:0007669"/>
    <property type="project" value="TreeGrafter"/>
</dbReference>
<dbReference type="AlphaFoldDB" id="A0A398B5T6"/>
<organism evidence="7 8">
    <name type="scientific">Mesobacillus zeae</name>
    <dbReference type="NCBI Taxonomy" id="1917180"/>
    <lineage>
        <taxon>Bacteria</taxon>
        <taxon>Bacillati</taxon>
        <taxon>Bacillota</taxon>
        <taxon>Bacilli</taxon>
        <taxon>Bacillales</taxon>
        <taxon>Bacillaceae</taxon>
        <taxon>Mesobacillus</taxon>
    </lineage>
</organism>
<name>A0A398B5T6_9BACI</name>
<dbReference type="Proteomes" id="UP000265816">
    <property type="component" value="Unassembled WGS sequence"/>
</dbReference>
<keyword evidence="4" id="KW-0227">DNA damage</keyword>
<evidence type="ECO:0000256" key="5">
    <source>
        <dbReference type="ARBA" id="ARBA00023204"/>
    </source>
</evidence>
<evidence type="ECO:0000256" key="4">
    <source>
        <dbReference type="ARBA" id="ARBA00022763"/>
    </source>
</evidence>
<dbReference type="FunFam" id="1.10.340.30:FF:000004">
    <property type="entry name" value="DNA-3-methyladenine glycosylase II"/>
    <property type="match status" value="1"/>
</dbReference>
<dbReference type="Pfam" id="PF00730">
    <property type="entry name" value="HhH-GPD"/>
    <property type="match status" value="1"/>
</dbReference>
<dbReference type="InterPro" id="IPR051912">
    <property type="entry name" value="Alkylbase_DNA_Glycosylase/TA"/>
</dbReference>
<dbReference type="PANTHER" id="PTHR43003">
    <property type="entry name" value="DNA-3-METHYLADENINE GLYCOSYLASE"/>
    <property type="match status" value="1"/>
</dbReference>
<dbReference type="GO" id="GO:0006285">
    <property type="term" value="P:base-excision repair, AP site formation"/>
    <property type="evidence" value="ECO:0007669"/>
    <property type="project" value="TreeGrafter"/>
</dbReference>
<protein>
    <recommendedName>
        <fullName evidence="3">DNA-3-methyladenine glycosylase II</fullName>
        <ecNumber evidence="3">3.2.2.21</ecNumber>
    </recommendedName>
</protein>
<dbReference type="InterPro" id="IPR011257">
    <property type="entry name" value="DNA_glycosylase"/>
</dbReference>
<dbReference type="GO" id="GO:0006307">
    <property type="term" value="P:DNA alkylation repair"/>
    <property type="evidence" value="ECO:0007669"/>
    <property type="project" value="TreeGrafter"/>
</dbReference>
<dbReference type="PANTHER" id="PTHR43003:SF5">
    <property type="entry name" value="DNA-3-METHYLADENINE GLYCOSYLASE"/>
    <property type="match status" value="1"/>
</dbReference>
<evidence type="ECO:0000256" key="2">
    <source>
        <dbReference type="ARBA" id="ARBA00010817"/>
    </source>
</evidence>
<dbReference type="GO" id="GO:0043916">
    <property type="term" value="F:DNA-7-methylguanine glycosylase activity"/>
    <property type="evidence" value="ECO:0007669"/>
    <property type="project" value="TreeGrafter"/>
</dbReference>
<feature type="domain" description="HhH-GPD" evidence="6">
    <location>
        <begin position="163"/>
        <end position="323"/>
    </location>
</feature>
<proteinExistence type="inferred from homology"/>
<dbReference type="Gene3D" id="1.10.340.30">
    <property type="entry name" value="Hypothetical protein, domain 2"/>
    <property type="match status" value="1"/>
</dbReference>
<evidence type="ECO:0000313" key="8">
    <source>
        <dbReference type="Proteomes" id="UP000265816"/>
    </source>
</evidence>
<dbReference type="Gene3D" id="1.10.1670.40">
    <property type="match status" value="1"/>
</dbReference>
<keyword evidence="8" id="KW-1185">Reference proteome</keyword>